<protein>
    <recommendedName>
        <fullName evidence="3">MAM domain-containing protein</fullName>
    </recommendedName>
</protein>
<dbReference type="AlphaFoldDB" id="A0AAV5TP88"/>
<dbReference type="Proteomes" id="UP001432027">
    <property type="component" value="Unassembled WGS sequence"/>
</dbReference>
<evidence type="ECO:0000313" key="1">
    <source>
        <dbReference type="EMBL" id="GMS96126.1"/>
    </source>
</evidence>
<evidence type="ECO:0000313" key="2">
    <source>
        <dbReference type="Proteomes" id="UP001432027"/>
    </source>
</evidence>
<dbReference type="EMBL" id="BTSX01000004">
    <property type="protein sequence ID" value="GMS96126.1"/>
    <property type="molecule type" value="Genomic_DNA"/>
</dbReference>
<name>A0AAV5TP88_9BILA</name>
<organism evidence="1 2">
    <name type="scientific">Pristionchus entomophagus</name>
    <dbReference type="NCBI Taxonomy" id="358040"/>
    <lineage>
        <taxon>Eukaryota</taxon>
        <taxon>Metazoa</taxon>
        <taxon>Ecdysozoa</taxon>
        <taxon>Nematoda</taxon>
        <taxon>Chromadorea</taxon>
        <taxon>Rhabditida</taxon>
        <taxon>Rhabditina</taxon>
        <taxon>Diplogasteromorpha</taxon>
        <taxon>Diplogasteroidea</taxon>
        <taxon>Neodiplogasteridae</taxon>
        <taxon>Pristionchus</taxon>
    </lineage>
</organism>
<proteinExistence type="predicted"/>
<accession>A0AAV5TP88</accession>
<evidence type="ECO:0008006" key="3">
    <source>
        <dbReference type="Google" id="ProtNLM"/>
    </source>
</evidence>
<comment type="caution">
    <text evidence="1">The sequence shown here is derived from an EMBL/GenBank/DDBJ whole genome shotgun (WGS) entry which is preliminary data.</text>
</comment>
<reference evidence="1" key="1">
    <citation type="submission" date="2023-10" db="EMBL/GenBank/DDBJ databases">
        <title>Genome assembly of Pristionchus species.</title>
        <authorList>
            <person name="Yoshida K."/>
            <person name="Sommer R.J."/>
        </authorList>
    </citation>
    <scope>NUCLEOTIDE SEQUENCE</scope>
    <source>
        <strain evidence="1">RS0144</strain>
    </source>
</reference>
<gene>
    <name evidence="1" type="ORF">PENTCL1PPCAC_18301</name>
</gene>
<feature type="non-terminal residue" evidence="1">
    <location>
        <position position="1"/>
    </location>
</feature>
<sequence>RHPSHAPIKEIVMINVKRRVLLNVEMENVYVTSVQNNVCDFEKRGECGWSDLRAISPQFNNISVASKKGQDNRYGLSRMSPRSYSGLLRRASISGPISLSVDLFPSHNLDVKICVHSLKTCQSQRVEARAWNRVTAKIRMKSTDKLFLLFYNKAVIEKTIAIDNILLESGDCQSIPPNAVTRRRV</sequence>
<keyword evidence="2" id="KW-1185">Reference proteome</keyword>